<dbReference type="Proteomes" id="UP001469553">
    <property type="component" value="Unassembled WGS sequence"/>
</dbReference>
<feature type="compositionally biased region" description="Basic and acidic residues" evidence="1">
    <location>
        <begin position="9"/>
        <end position="20"/>
    </location>
</feature>
<evidence type="ECO:0000313" key="3">
    <source>
        <dbReference type="Proteomes" id="UP001469553"/>
    </source>
</evidence>
<gene>
    <name evidence="2" type="ORF">AMECASPLE_036494</name>
</gene>
<dbReference type="EMBL" id="JAHRIP010062236">
    <property type="protein sequence ID" value="MEQ2305316.1"/>
    <property type="molecule type" value="Genomic_DNA"/>
</dbReference>
<keyword evidence="3" id="KW-1185">Reference proteome</keyword>
<proteinExistence type="predicted"/>
<evidence type="ECO:0000256" key="1">
    <source>
        <dbReference type="SAM" id="MobiDB-lite"/>
    </source>
</evidence>
<feature type="region of interest" description="Disordered" evidence="1">
    <location>
        <begin position="38"/>
        <end position="57"/>
    </location>
</feature>
<comment type="caution">
    <text evidence="2">The sequence shown here is derived from an EMBL/GenBank/DDBJ whole genome shotgun (WGS) entry which is preliminary data.</text>
</comment>
<sequence length="76" mass="8673">MYSWHRPPKKDPEIKSSDSCTDCRKEKHIIELCSASGTQENQKVKMGREYPSRPIISHDSLRVETDWSSKGSHGGQ</sequence>
<feature type="compositionally biased region" description="Basic and acidic residues" evidence="1">
    <location>
        <begin position="42"/>
        <end position="51"/>
    </location>
</feature>
<reference evidence="2 3" key="1">
    <citation type="submission" date="2021-06" db="EMBL/GenBank/DDBJ databases">
        <authorList>
            <person name="Palmer J.M."/>
        </authorList>
    </citation>
    <scope>NUCLEOTIDE SEQUENCE [LARGE SCALE GENOMIC DNA]</scope>
    <source>
        <strain evidence="2 3">AS_MEX2019</strain>
        <tissue evidence="2">Muscle</tissue>
    </source>
</reference>
<feature type="region of interest" description="Disordered" evidence="1">
    <location>
        <begin position="1"/>
        <end position="20"/>
    </location>
</feature>
<accession>A0ABV0ZH60</accession>
<organism evidence="2 3">
    <name type="scientific">Ameca splendens</name>
    <dbReference type="NCBI Taxonomy" id="208324"/>
    <lineage>
        <taxon>Eukaryota</taxon>
        <taxon>Metazoa</taxon>
        <taxon>Chordata</taxon>
        <taxon>Craniata</taxon>
        <taxon>Vertebrata</taxon>
        <taxon>Euteleostomi</taxon>
        <taxon>Actinopterygii</taxon>
        <taxon>Neopterygii</taxon>
        <taxon>Teleostei</taxon>
        <taxon>Neoteleostei</taxon>
        <taxon>Acanthomorphata</taxon>
        <taxon>Ovalentaria</taxon>
        <taxon>Atherinomorphae</taxon>
        <taxon>Cyprinodontiformes</taxon>
        <taxon>Goodeidae</taxon>
        <taxon>Ameca</taxon>
    </lineage>
</organism>
<name>A0ABV0ZH60_9TELE</name>
<protein>
    <submittedName>
        <fullName evidence="2">Uncharacterized protein</fullName>
    </submittedName>
</protein>
<evidence type="ECO:0000313" key="2">
    <source>
        <dbReference type="EMBL" id="MEQ2305316.1"/>
    </source>
</evidence>